<evidence type="ECO:0000256" key="11">
    <source>
        <dbReference type="ARBA" id="ARBA00022723"/>
    </source>
</evidence>
<comment type="similarity">
    <text evidence="4">Belongs to the sodium:solute symporter (SSF) (TC 2.A.21) family.</text>
</comment>
<protein>
    <recommendedName>
        <fullName evidence="7">DNA-(apurinic or apyrimidinic site) endonuclease 2</fullName>
        <ecNumber evidence="6">3.1.11.2</ecNumber>
    </recommendedName>
</protein>
<dbReference type="EMBL" id="CAWYQH010000096">
    <property type="protein sequence ID" value="CAK8683029.1"/>
    <property type="molecule type" value="Genomic_DNA"/>
</dbReference>
<evidence type="ECO:0000256" key="6">
    <source>
        <dbReference type="ARBA" id="ARBA00012115"/>
    </source>
</evidence>
<dbReference type="Pfam" id="PF03372">
    <property type="entry name" value="Exo_endo_phos"/>
    <property type="match status" value="1"/>
</dbReference>
<evidence type="ECO:0000313" key="26">
    <source>
        <dbReference type="Proteomes" id="UP001642483"/>
    </source>
</evidence>
<dbReference type="PANTHER" id="PTHR42985">
    <property type="entry name" value="SODIUM-COUPLED MONOCARBOXYLATE TRANSPORTER"/>
    <property type="match status" value="1"/>
</dbReference>
<reference evidence="25 26" key="1">
    <citation type="submission" date="2024-02" db="EMBL/GenBank/DDBJ databases">
        <authorList>
            <person name="Daric V."/>
            <person name="Darras S."/>
        </authorList>
    </citation>
    <scope>NUCLEOTIDE SEQUENCE [LARGE SCALE GENOMIC DNA]</scope>
</reference>
<evidence type="ECO:0000313" key="25">
    <source>
        <dbReference type="EMBL" id="CAK8683029.1"/>
    </source>
</evidence>
<dbReference type="CDD" id="cd09088">
    <property type="entry name" value="Ape2-like_AP-endo"/>
    <property type="match status" value="1"/>
</dbReference>
<feature type="transmembrane region" description="Helical" evidence="23">
    <location>
        <begin position="677"/>
        <end position="697"/>
    </location>
</feature>
<dbReference type="InterPro" id="IPR010666">
    <property type="entry name" value="Znf_GRF"/>
</dbReference>
<proteinExistence type="inferred from homology"/>
<feature type="transmembrane region" description="Helical" evidence="23">
    <location>
        <begin position="620"/>
        <end position="639"/>
    </location>
</feature>
<dbReference type="InterPro" id="IPR004808">
    <property type="entry name" value="AP_endonuc_1"/>
</dbReference>
<evidence type="ECO:0000256" key="19">
    <source>
        <dbReference type="ARBA" id="ARBA00023136"/>
    </source>
</evidence>
<comment type="subcellular location">
    <subcellularLocation>
        <location evidence="3">Cell membrane</location>
        <topology evidence="3">Multi-pass membrane protein</topology>
    </subcellularLocation>
</comment>
<dbReference type="InterPro" id="IPR036691">
    <property type="entry name" value="Endo/exonu/phosph_ase_sf"/>
</dbReference>
<evidence type="ECO:0000259" key="24">
    <source>
        <dbReference type="PROSITE" id="PS51999"/>
    </source>
</evidence>
<evidence type="ECO:0000256" key="12">
    <source>
        <dbReference type="ARBA" id="ARBA00022771"/>
    </source>
</evidence>
<feature type="transmembrane region" description="Helical" evidence="23">
    <location>
        <begin position="900"/>
        <end position="922"/>
    </location>
</feature>
<keyword evidence="14" id="KW-0862">Zinc</keyword>
<keyword evidence="16 23" id="KW-1133">Transmembrane helix</keyword>
<evidence type="ECO:0000256" key="14">
    <source>
        <dbReference type="ARBA" id="ARBA00022833"/>
    </source>
</evidence>
<keyword evidence="13" id="KW-0378">Hydrolase</keyword>
<name>A0ABP0FWW2_CLALP</name>
<dbReference type="InterPro" id="IPR051163">
    <property type="entry name" value="Sodium:Solute_Symporter_SSF"/>
</dbReference>
<keyword evidence="15" id="KW-0460">Magnesium</keyword>
<comment type="catalytic activity">
    <reaction evidence="1">
        <text>Exonucleolytic cleavage in the 3'- to 5'-direction to yield nucleoside 5'-phosphates.</text>
        <dbReference type="EC" id="3.1.11.2"/>
    </reaction>
</comment>
<evidence type="ECO:0000256" key="18">
    <source>
        <dbReference type="ARBA" id="ARBA00023065"/>
    </source>
</evidence>
<keyword evidence="12 22" id="KW-0863">Zinc-finger</keyword>
<keyword evidence="19 23" id="KW-0472">Membrane</keyword>
<keyword evidence="9" id="KW-1003">Cell membrane</keyword>
<gene>
    <name evidence="25" type="ORF">CVLEPA_LOCUS14146</name>
</gene>
<evidence type="ECO:0000256" key="23">
    <source>
        <dbReference type="SAM" id="Phobius"/>
    </source>
</evidence>
<evidence type="ECO:0000256" key="9">
    <source>
        <dbReference type="ARBA" id="ARBA00022475"/>
    </source>
</evidence>
<dbReference type="InterPro" id="IPR020847">
    <property type="entry name" value="AP_endonuclease_F1_BS"/>
</dbReference>
<keyword evidence="17" id="KW-0915">Sodium</keyword>
<feature type="transmembrane region" description="Helical" evidence="23">
    <location>
        <begin position="545"/>
        <end position="565"/>
    </location>
</feature>
<keyword evidence="11" id="KW-0479">Metal-binding</keyword>
<feature type="transmembrane region" description="Helical" evidence="23">
    <location>
        <begin position="771"/>
        <end position="794"/>
    </location>
</feature>
<evidence type="ECO:0000256" key="17">
    <source>
        <dbReference type="ARBA" id="ARBA00023053"/>
    </source>
</evidence>
<feature type="transmembrane region" description="Helical" evidence="23">
    <location>
        <begin position="1011"/>
        <end position="1032"/>
    </location>
</feature>
<evidence type="ECO:0000256" key="20">
    <source>
        <dbReference type="ARBA" id="ARBA00023201"/>
    </source>
</evidence>
<evidence type="ECO:0000256" key="7">
    <source>
        <dbReference type="ARBA" id="ARBA00013541"/>
    </source>
</evidence>
<dbReference type="Pfam" id="PF06839">
    <property type="entry name" value="Zn_ribbon_GRF"/>
    <property type="match status" value="1"/>
</dbReference>
<keyword evidence="26" id="KW-1185">Reference proteome</keyword>
<evidence type="ECO:0000256" key="10">
    <source>
        <dbReference type="ARBA" id="ARBA00022692"/>
    </source>
</evidence>
<evidence type="ECO:0000256" key="13">
    <source>
        <dbReference type="ARBA" id="ARBA00022801"/>
    </source>
</evidence>
<evidence type="ECO:0000256" key="1">
    <source>
        <dbReference type="ARBA" id="ARBA00000493"/>
    </source>
</evidence>
<feature type="transmembrane region" description="Helical" evidence="23">
    <location>
        <begin position="929"/>
        <end position="951"/>
    </location>
</feature>
<evidence type="ECO:0000256" key="3">
    <source>
        <dbReference type="ARBA" id="ARBA00004651"/>
    </source>
</evidence>
<evidence type="ECO:0000256" key="15">
    <source>
        <dbReference type="ARBA" id="ARBA00022842"/>
    </source>
</evidence>
<dbReference type="PROSITE" id="PS50283">
    <property type="entry name" value="NA_SOLUT_SYMP_3"/>
    <property type="match status" value="1"/>
</dbReference>
<feature type="transmembrane region" description="Helical" evidence="23">
    <location>
        <begin position="829"/>
        <end position="854"/>
    </location>
</feature>
<keyword evidence="20" id="KW-0739">Sodium transport</keyword>
<feature type="domain" description="GRF-type" evidence="24">
    <location>
        <begin position="450"/>
        <end position="499"/>
    </location>
</feature>
<evidence type="ECO:0000256" key="4">
    <source>
        <dbReference type="ARBA" id="ARBA00006434"/>
    </source>
</evidence>
<organism evidence="25 26">
    <name type="scientific">Clavelina lepadiformis</name>
    <name type="common">Light-bulb sea squirt</name>
    <name type="synonym">Ascidia lepadiformis</name>
    <dbReference type="NCBI Taxonomy" id="159417"/>
    <lineage>
        <taxon>Eukaryota</taxon>
        <taxon>Metazoa</taxon>
        <taxon>Chordata</taxon>
        <taxon>Tunicata</taxon>
        <taxon>Ascidiacea</taxon>
        <taxon>Aplousobranchia</taxon>
        <taxon>Clavelinidae</taxon>
        <taxon>Clavelina</taxon>
    </lineage>
</organism>
<dbReference type="PROSITE" id="PS51999">
    <property type="entry name" value="ZF_GRF"/>
    <property type="match status" value="1"/>
</dbReference>
<feature type="transmembrane region" description="Helical" evidence="23">
    <location>
        <begin position="651"/>
        <end position="670"/>
    </location>
</feature>
<comment type="similarity">
    <text evidence="5">Belongs to the DNA repair enzymes AP/ExoA family.</text>
</comment>
<dbReference type="PANTHER" id="PTHR42985:SF2">
    <property type="entry name" value="SODIUM-DEPENDENT MULTIVITAMIN TRANSPORTER"/>
    <property type="match status" value="1"/>
</dbReference>
<feature type="transmembrane region" description="Helical" evidence="23">
    <location>
        <begin position="875"/>
        <end position="894"/>
    </location>
</feature>
<comment type="caution">
    <text evidence="25">The sequence shown here is derived from an EMBL/GenBank/DDBJ whole genome shotgun (WGS) entry which is preliminary data.</text>
</comment>
<dbReference type="InterPro" id="IPR005135">
    <property type="entry name" value="Endo/exonuclease/phosphatase"/>
</dbReference>
<dbReference type="PROSITE" id="PS00726">
    <property type="entry name" value="AP_NUCLEASE_F1_1"/>
    <property type="match status" value="1"/>
</dbReference>
<dbReference type="Gene3D" id="1.20.1730.10">
    <property type="entry name" value="Sodium/glucose cotransporter"/>
    <property type="match status" value="1"/>
</dbReference>
<sequence>MKIVTWNINGIRATKKSFKEILEKTNADVLCLQETKITRDQLESEIAIIDGYNSYFSFSEVRSGYSGVAVYCKDIYTPISAQAGLSNLYESKSGKGAVGCYGKLTTIFTQDRLKDLDREGRTLITQFELRSSKNETCKLTLINVYCPRADPEKEERKIFKLDFYKALEERAKALIESGSFVCIVGDINTSHKEIDHCDPNDPIVFYDNPCRVWLDSFLYKNGDYKDIAAEVSDTRNQILGLFVDSFRYFYPNKQNMFTCWCTTSRARETNYGTRIDYIFCDTKLVPRLKSCEILTEVYGSDHCPVEADVEAEVVGAKICPVLCSCYMPEFAGRQRKISHFVQKMQTVPSKTSTSETSLTKKRMLNESHPVGNLKNVKKRKTGQSTLTSFIKNKEVNSTKNNKVEEKVVPAMHKSDVKPSNTNSKVGKPSDSKASQFWKSVLKGPEPPPLCTGHSEPSVLRTVKKDGPNLGRKFYCCGRPDGHSSNPEARCQFFVQMEKQYFEVWDYVIFSVCLLSSLAIGIYHAFAGGQQTTTNEFLMADRRMNYAPVSLSLLVTIMSAITVLGVPSEVFQHGTSYGMFSFSYFIFIPIVAHGLVPVFYDMKITSVYEYLGRRFSRVVRLCATVAYMVMMITYMGVVLYTPALAINAVTDLNVWVSVVGLCVICTIYTGLGGLKAVIWTDVFQAIVMLLAQIVVIFIGSSKSGGFSTIFKLAAESGKLAPLNFNPSPLVAHTFWALTFGGTFLCMGIYGVNQTAVQRVISCKSKRHAQITVYLNFPLLQLVMVIACVLGLVMFAEYRCNNPLAYGAKSDQLLLYYVMNVLGDYPGIPGLFVACLFCASLSTISSCFSSLSTVALRDIIQPNINLSDRAATFLSKCLILFFGLLCFLMALVASQLDSVLKAALSILGIMGGPMLSLFILGMFCRYINSTGALSGFLVSSAIAFWIGFGGLAYRMGVPRMPSPPILDHSCAPLTNYTSTVTSAIVDQTTDADLLVPAVNTYYDGINIVYKLSYMWYSGMSVLVSFVVASFVSLVTGREEILDEEALHPLFRAGGYFGPKTNQPNKEELISLETKISTPGITT</sequence>
<dbReference type="Gene3D" id="3.60.10.10">
    <property type="entry name" value="Endonuclease/exonuclease/phosphatase"/>
    <property type="match status" value="1"/>
</dbReference>
<dbReference type="Proteomes" id="UP001642483">
    <property type="component" value="Unassembled WGS sequence"/>
</dbReference>
<evidence type="ECO:0000256" key="16">
    <source>
        <dbReference type="ARBA" id="ARBA00022989"/>
    </source>
</evidence>
<keyword evidence="18" id="KW-0406">Ion transport</keyword>
<dbReference type="SUPFAM" id="SSF56219">
    <property type="entry name" value="DNase I-like"/>
    <property type="match status" value="1"/>
</dbReference>
<keyword evidence="10 23" id="KW-0812">Transmembrane</keyword>
<evidence type="ECO:0000256" key="21">
    <source>
        <dbReference type="ARBA" id="ARBA00023242"/>
    </source>
</evidence>
<keyword evidence="21" id="KW-0539">Nucleus</keyword>
<dbReference type="CDD" id="cd11492">
    <property type="entry name" value="SLC5sbd_NIS-SMVT"/>
    <property type="match status" value="1"/>
</dbReference>
<keyword evidence="8" id="KW-0813">Transport</keyword>
<comment type="cofactor">
    <cofactor evidence="2">
        <name>Mg(2+)</name>
        <dbReference type="ChEBI" id="CHEBI:18420"/>
    </cofactor>
</comment>
<evidence type="ECO:0000256" key="8">
    <source>
        <dbReference type="ARBA" id="ARBA00022448"/>
    </source>
</evidence>
<evidence type="ECO:0000256" key="22">
    <source>
        <dbReference type="PROSITE-ProRule" id="PRU01343"/>
    </source>
</evidence>
<dbReference type="PROSITE" id="PS51435">
    <property type="entry name" value="AP_NUCLEASE_F1_4"/>
    <property type="match status" value="1"/>
</dbReference>
<dbReference type="NCBIfam" id="TIGR00813">
    <property type="entry name" value="sss"/>
    <property type="match status" value="1"/>
</dbReference>
<dbReference type="NCBIfam" id="TIGR00633">
    <property type="entry name" value="xth"/>
    <property type="match status" value="1"/>
</dbReference>
<dbReference type="InterPro" id="IPR001734">
    <property type="entry name" value="Na/solute_symporter"/>
</dbReference>
<accession>A0ABP0FWW2</accession>
<dbReference type="Pfam" id="PF00474">
    <property type="entry name" value="SSF"/>
    <property type="match status" value="1"/>
</dbReference>
<evidence type="ECO:0000256" key="2">
    <source>
        <dbReference type="ARBA" id="ARBA00001946"/>
    </source>
</evidence>
<dbReference type="InterPro" id="IPR038377">
    <property type="entry name" value="Na/Glc_symporter_sf"/>
</dbReference>
<evidence type="ECO:0000256" key="5">
    <source>
        <dbReference type="ARBA" id="ARBA00007092"/>
    </source>
</evidence>
<feature type="transmembrane region" description="Helical" evidence="23">
    <location>
        <begin position="503"/>
        <end position="525"/>
    </location>
</feature>
<feature type="transmembrane region" description="Helical" evidence="23">
    <location>
        <begin position="577"/>
        <end position="599"/>
    </location>
</feature>
<feature type="transmembrane region" description="Helical" evidence="23">
    <location>
        <begin position="728"/>
        <end position="750"/>
    </location>
</feature>
<dbReference type="EC" id="3.1.11.2" evidence="6"/>